<feature type="domain" description="SpoVT-AbrB" evidence="8">
    <location>
        <begin position="41"/>
        <end position="87"/>
    </location>
</feature>
<dbReference type="SUPFAM" id="SSF89447">
    <property type="entry name" value="AbrB/MazE/MraZ-like"/>
    <property type="match status" value="1"/>
</dbReference>
<evidence type="ECO:0000256" key="4">
    <source>
        <dbReference type="ARBA" id="ARBA00023015"/>
    </source>
</evidence>
<comment type="subcellular location">
    <subcellularLocation>
        <location evidence="7">Cytoplasm</location>
        <location evidence="7">Nucleoid</location>
    </subcellularLocation>
</comment>
<keyword evidence="3" id="KW-0677">Repeat</keyword>
<evidence type="ECO:0000313" key="9">
    <source>
        <dbReference type="EMBL" id="SEJ20504.1"/>
    </source>
</evidence>
<dbReference type="GO" id="GO:0000976">
    <property type="term" value="F:transcription cis-regulatory region binding"/>
    <property type="evidence" value="ECO:0007669"/>
    <property type="project" value="TreeGrafter"/>
</dbReference>
<dbReference type="AlphaFoldDB" id="A0A1H6WZ06"/>
<accession>A0A1H6WZ06</accession>
<evidence type="ECO:0000256" key="5">
    <source>
        <dbReference type="ARBA" id="ARBA00023125"/>
    </source>
</evidence>
<keyword evidence="5 7" id="KW-0238">DNA-binding</keyword>
<keyword evidence="6 7" id="KW-0804">Transcription</keyword>
<dbReference type="EMBL" id="FNYA01000007">
    <property type="protein sequence ID" value="SEJ20504.1"/>
    <property type="molecule type" value="Genomic_DNA"/>
</dbReference>
<dbReference type="InterPro" id="IPR038619">
    <property type="entry name" value="MraZ_sf"/>
</dbReference>
<evidence type="ECO:0000259" key="8">
    <source>
        <dbReference type="PROSITE" id="PS51740"/>
    </source>
</evidence>
<evidence type="ECO:0000256" key="3">
    <source>
        <dbReference type="ARBA" id="ARBA00022737"/>
    </source>
</evidence>
<dbReference type="Proteomes" id="UP000199702">
    <property type="component" value="Unassembled WGS sequence"/>
</dbReference>
<keyword evidence="2 7" id="KW-0963">Cytoplasm</keyword>
<evidence type="ECO:0000256" key="1">
    <source>
        <dbReference type="ARBA" id="ARBA00013860"/>
    </source>
</evidence>
<dbReference type="CDD" id="cd16320">
    <property type="entry name" value="MraZ_N"/>
    <property type="match status" value="1"/>
</dbReference>
<gene>
    <name evidence="7" type="primary">mraZ</name>
    <name evidence="9" type="ORF">SAMN05660918_2640</name>
</gene>
<dbReference type="STRING" id="402734.SAMN05660918_2640"/>
<dbReference type="InterPro" id="IPR037914">
    <property type="entry name" value="SpoVT-AbrB_sf"/>
</dbReference>
<dbReference type="HAMAP" id="MF_01008">
    <property type="entry name" value="MraZ"/>
    <property type="match status" value="1"/>
</dbReference>
<evidence type="ECO:0000313" key="10">
    <source>
        <dbReference type="Proteomes" id="UP000199702"/>
    </source>
</evidence>
<dbReference type="Gene3D" id="3.40.1550.20">
    <property type="entry name" value="Transcriptional regulator MraZ domain"/>
    <property type="match status" value="1"/>
</dbReference>
<name>A0A1H6WZ06_9FLAO</name>
<comment type="subunit">
    <text evidence="7">Forms oligomers.</text>
</comment>
<organism evidence="9 10">
    <name type="scientific">Flavobacterium terrigena</name>
    <dbReference type="NCBI Taxonomy" id="402734"/>
    <lineage>
        <taxon>Bacteria</taxon>
        <taxon>Pseudomonadati</taxon>
        <taxon>Bacteroidota</taxon>
        <taxon>Flavobacteriia</taxon>
        <taxon>Flavobacteriales</taxon>
        <taxon>Flavobacteriaceae</taxon>
        <taxon>Flavobacterium</taxon>
    </lineage>
</organism>
<dbReference type="GO" id="GO:0009295">
    <property type="term" value="C:nucleoid"/>
    <property type="evidence" value="ECO:0007669"/>
    <property type="project" value="UniProtKB-SubCell"/>
</dbReference>
<dbReference type="InterPro" id="IPR035644">
    <property type="entry name" value="MraZ_C"/>
</dbReference>
<evidence type="ECO:0000256" key="2">
    <source>
        <dbReference type="ARBA" id="ARBA00022490"/>
    </source>
</evidence>
<dbReference type="CDD" id="cd16321">
    <property type="entry name" value="MraZ_C"/>
    <property type="match status" value="1"/>
</dbReference>
<keyword evidence="4 7" id="KW-0805">Transcription regulation</keyword>
<dbReference type="InterPro" id="IPR003444">
    <property type="entry name" value="MraZ"/>
</dbReference>
<protein>
    <recommendedName>
        <fullName evidence="1 7">Transcriptional regulator MraZ</fullName>
    </recommendedName>
</protein>
<dbReference type="NCBIfam" id="TIGR00242">
    <property type="entry name" value="division/cell wall cluster transcriptional repressor MraZ"/>
    <property type="match status" value="1"/>
</dbReference>
<comment type="similarity">
    <text evidence="7">Belongs to the MraZ family.</text>
</comment>
<dbReference type="PANTHER" id="PTHR34701">
    <property type="entry name" value="TRANSCRIPTIONAL REGULATOR MRAZ"/>
    <property type="match status" value="1"/>
</dbReference>
<dbReference type="GO" id="GO:0005737">
    <property type="term" value="C:cytoplasm"/>
    <property type="evidence" value="ECO:0007669"/>
    <property type="project" value="UniProtKB-UniRule"/>
</dbReference>
<evidence type="ECO:0000256" key="7">
    <source>
        <dbReference type="HAMAP-Rule" id="MF_01008"/>
    </source>
</evidence>
<evidence type="ECO:0000256" key="6">
    <source>
        <dbReference type="ARBA" id="ARBA00023163"/>
    </source>
</evidence>
<proteinExistence type="inferred from homology"/>
<dbReference type="InterPro" id="IPR035642">
    <property type="entry name" value="MraZ_N"/>
</dbReference>
<dbReference type="PROSITE" id="PS51740">
    <property type="entry name" value="SPOVT_ABRB"/>
    <property type="match status" value="1"/>
</dbReference>
<keyword evidence="10" id="KW-1185">Reference proteome</keyword>
<dbReference type="PANTHER" id="PTHR34701:SF1">
    <property type="entry name" value="TRANSCRIPTIONAL REGULATOR MRAZ"/>
    <property type="match status" value="1"/>
</dbReference>
<dbReference type="GO" id="GO:0003700">
    <property type="term" value="F:DNA-binding transcription factor activity"/>
    <property type="evidence" value="ECO:0007669"/>
    <property type="project" value="UniProtKB-UniRule"/>
</dbReference>
<dbReference type="GO" id="GO:2000143">
    <property type="term" value="P:negative regulation of DNA-templated transcription initiation"/>
    <property type="evidence" value="ECO:0007669"/>
    <property type="project" value="TreeGrafter"/>
</dbReference>
<dbReference type="InterPro" id="IPR020603">
    <property type="entry name" value="MraZ_dom"/>
</dbReference>
<reference evidence="10" key="1">
    <citation type="submission" date="2016-10" db="EMBL/GenBank/DDBJ databases">
        <authorList>
            <person name="Varghese N."/>
            <person name="Submissions S."/>
        </authorList>
    </citation>
    <scope>NUCLEOTIDE SEQUENCE [LARGE SCALE GENOMIC DNA]</scope>
    <source>
        <strain evidence="10">DSM 17934</strain>
    </source>
</reference>
<sequence>MSFLSKNLLTKWYFVVKSGKIFFKFVSLLIHSKKLNTFLGTYECKVDAKGRLMVPAPLKKQLGNLEEGFVLKRSVFQPCLELYPMSEWNKVMQKINKLNRFVKKNNDFIRAFTAGVKMVEIDTTGRLLIPKDLVLFSKIDKDIVLSSAVSIIEIWDKNLYESALDNAMVDFADLAEEVMGNQNEDEDGIS</sequence>
<dbReference type="Pfam" id="PF02381">
    <property type="entry name" value="MraZ"/>
    <property type="match status" value="2"/>
</dbReference>
<dbReference type="InterPro" id="IPR007159">
    <property type="entry name" value="SpoVT-AbrB_dom"/>
</dbReference>